<name>A0AAN9A769_HALRR</name>
<protein>
    <submittedName>
        <fullName evidence="2">Uncharacterized protein</fullName>
    </submittedName>
</protein>
<gene>
    <name evidence="2" type="ORF">SK128_024627</name>
</gene>
<accession>A0AAN9A769</accession>
<dbReference type="Proteomes" id="UP001381693">
    <property type="component" value="Unassembled WGS sequence"/>
</dbReference>
<proteinExistence type="predicted"/>
<comment type="caution">
    <text evidence="2">The sequence shown here is derived from an EMBL/GenBank/DDBJ whole genome shotgun (WGS) entry which is preliminary data.</text>
</comment>
<evidence type="ECO:0000256" key="1">
    <source>
        <dbReference type="SAM" id="MobiDB-lite"/>
    </source>
</evidence>
<feature type="compositionally biased region" description="Low complexity" evidence="1">
    <location>
        <begin position="13"/>
        <end position="27"/>
    </location>
</feature>
<feature type="region of interest" description="Disordered" evidence="1">
    <location>
        <begin position="1"/>
        <end position="31"/>
    </location>
</feature>
<evidence type="ECO:0000313" key="2">
    <source>
        <dbReference type="EMBL" id="KAK7072397.1"/>
    </source>
</evidence>
<dbReference type="AlphaFoldDB" id="A0AAN9A769"/>
<sequence length="134" mass="14734">MSTLLEAADRAEASSSPSSSERLPSSLGNRIAGNINKNSSVSSQVAMRLARKLRVISPEDYSLIKDSPITLVANNLASLEQIFLATQQHHVNFHYVVFLCSSDSRIGKFSFCQELYNSYQTLKNLMPACSFLSA</sequence>
<keyword evidence="3" id="KW-1185">Reference proteome</keyword>
<dbReference type="EMBL" id="JAXCGZ010013513">
    <property type="protein sequence ID" value="KAK7072397.1"/>
    <property type="molecule type" value="Genomic_DNA"/>
</dbReference>
<reference evidence="2 3" key="1">
    <citation type="submission" date="2023-11" db="EMBL/GenBank/DDBJ databases">
        <title>Halocaridina rubra genome assembly.</title>
        <authorList>
            <person name="Smith C."/>
        </authorList>
    </citation>
    <scope>NUCLEOTIDE SEQUENCE [LARGE SCALE GENOMIC DNA]</scope>
    <source>
        <strain evidence="2">EP-1</strain>
        <tissue evidence="2">Whole</tissue>
    </source>
</reference>
<organism evidence="2 3">
    <name type="scientific">Halocaridina rubra</name>
    <name type="common">Hawaiian red shrimp</name>
    <dbReference type="NCBI Taxonomy" id="373956"/>
    <lineage>
        <taxon>Eukaryota</taxon>
        <taxon>Metazoa</taxon>
        <taxon>Ecdysozoa</taxon>
        <taxon>Arthropoda</taxon>
        <taxon>Crustacea</taxon>
        <taxon>Multicrustacea</taxon>
        <taxon>Malacostraca</taxon>
        <taxon>Eumalacostraca</taxon>
        <taxon>Eucarida</taxon>
        <taxon>Decapoda</taxon>
        <taxon>Pleocyemata</taxon>
        <taxon>Caridea</taxon>
        <taxon>Atyoidea</taxon>
        <taxon>Atyidae</taxon>
        <taxon>Halocaridina</taxon>
    </lineage>
</organism>
<evidence type="ECO:0000313" key="3">
    <source>
        <dbReference type="Proteomes" id="UP001381693"/>
    </source>
</evidence>